<evidence type="ECO:0000256" key="2">
    <source>
        <dbReference type="SAM" id="SignalP"/>
    </source>
</evidence>
<name>A0A1Y6D3N6_9GAMM</name>
<protein>
    <submittedName>
        <fullName evidence="3">Uncharacterized conserved protein, DUF1800 family</fullName>
    </submittedName>
</protein>
<evidence type="ECO:0000313" key="4">
    <source>
        <dbReference type="Proteomes" id="UP000192923"/>
    </source>
</evidence>
<feature type="compositionally biased region" description="Pro residues" evidence="1">
    <location>
        <begin position="276"/>
        <end position="286"/>
    </location>
</feature>
<dbReference type="InterPro" id="IPR014917">
    <property type="entry name" value="DUF1800"/>
</dbReference>
<feature type="compositionally biased region" description="Gly residues" evidence="1">
    <location>
        <begin position="241"/>
        <end position="266"/>
    </location>
</feature>
<dbReference type="PANTHER" id="PTHR43737:SF1">
    <property type="entry name" value="DUF1501 DOMAIN-CONTAINING PROTEIN"/>
    <property type="match status" value="1"/>
</dbReference>
<organism evidence="3 4">
    <name type="scientific">Methylomagnum ishizawai</name>
    <dbReference type="NCBI Taxonomy" id="1760988"/>
    <lineage>
        <taxon>Bacteria</taxon>
        <taxon>Pseudomonadati</taxon>
        <taxon>Pseudomonadota</taxon>
        <taxon>Gammaproteobacteria</taxon>
        <taxon>Methylococcales</taxon>
        <taxon>Methylococcaceae</taxon>
        <taxon>Methylomagnum</taxon>
    </lineage>
</organism>
<dbReference type="STRING" id="1760988.SAMN02949497_2498"/>
<proteinExistence type="predicted"/>
<accession>A0A1Y6D3N6</accession>
<keyword evidence="4" id="KW-1185">Reference proteome</keyword>
<dbReference type="AlphaFoldDB" id="A0A1Y6D3N6"/>
<feature type="chain" id="PRO_5012734927" evidence="2">
    <location>
        <begin position="38"/>
        <end position="771"/>
    </location>
</feature>
<dbReference type="Proteomes" id="UP000192923">
    <property type="component" value="Unassembled WGS sequence"/>
</dbReference>
<evidence type="ECO:0000256" key="1">
    <source>
        <dbReference type="SAM" id="MobiDB-lite"/>
    </source>
</evidence>
<dbReference type="PANTHER" id="PTHR43737">
    <property type="entry name" value="BLL7424 PROTEIN"/>
    <property type="match status" value="1"/>
</dbReference>
<reference evidence="3 4" key="1">
    <citation type="submission" date="2016-12" db="EMBL/GenBank/DDBJ databases">
        <authorList>
            <person name="Song W.-J."/>
            <person name="Kurnit D.M."/>
        </authorList>
    </citation>
    <scope>NUCLEOTIDE SEQUENCE [LARGE SCALE GENOMIC DNA]</scope>
    <source>
        <strain evidence="3 4">175</strain>
    </source>
</reference>
<dbReference type="OrthoDB" id="9772295at2"/>
<dbReference type="Pfam" id="PF08811">
    <property type="entry name" value="DUF1800"/>
    <property type="match status" value="1"/>
</dbReference>
<dbReference type="RefSeq" id="WP_085213134.1">
    <property type="nucleotide sequence ID" value="NZ_FXAM01000001.1"/>
</dbReference>
<feature type="region of interest" description="Disordered" evidence="1">
    <location>
        <begin position="237"/>
        <end position="289"/>
    </location>
</feature>
<dbReference type="EMBL" id="FXAM01000001">
    <property type="protein sequence ID" value="SMF95152.1"/>
    <property type="molecule type" value="Genomic_DNA"/>
</dbReference>
<sequence length="771" mass="81334">MRQQPSTYPARRTPARPRAALALLPALGLLLGGTAHAAATGKLTSLAVPNLSPAFNPNIKKYTVPKVAGSCGVAITATAQGLDSKSQFYIANNPAKNGQTVNAYICNATGQADIVIYQNWVEKGRYTITAVDAAPPPPPVPPVSGKLTSLNVAGLSPAFDPNVTQYTLPQPANCAAPVTATVPAQDAANPNLKLYISSNPASSGGTVNAWLCDGKTQIDVVIYDVWNEVGHYTITSTGQVAQGGGSDPGTGSGSGSGSGGSGGSGSGTPATEANPSPSPAPQPPALPASMIPVSKADAVRFLGQASFGPTSASVATVQTEGLQYWMAQQANLPETALPDGLNANEVVTQTFYNMANGPDSLRQRMIYALSQILVVSTNKNVNGEELIPWVRLLSKHAFGNYRALLRDVTLSPTMGKYLDLANSMKAGASTSPNENYAREVMQLFSIGLKQLNPDGSLKLDGQGQSILTYDQNTLREVARALTGWTYPTAPGNTPQSNNWEYFVGLMEPRPQNHDTGSKTLLNGTVIPAGQTVTQDLEAVIDNLFNHPNTAPFIATRLIRSLVTSNPSPGYIQRVAEVFQDNGQGVRGDLWAVLTAILTDGEATHPVSLDTGHLKDPMLHVVGLGRALGMQFNDPNMYAYVFRNLGNLVLSPNTVFSFYSPLAPLPGHPGMSGPEFQIYGPGLSIQRANFIYQILTGQLGSSLVFDLSPFVAVAGNSATLAEKINQTLFFGQMSNELRQILVALGNTAPDNQSRALGALYLAAISSEYAVQR</sequence>
<evidence type="ECO:0000313" key="3">
    <source>
        <dbReference type="EMBL" id="SMF95152.1"/>
    </source>
</evidence>
<feature type="signal peptide" evidence="2">
    <location>
        <begin position="1"/>
        <end position="37"/>
    </location>
</feature>
<keyword evidence="2" id="KW-0732">Signal</keyword>
<gene>
    <name evidence="3" type="ORF">SAMN02949497_2498</name>
</gene>